<comment type="caution">
    <text evidence="1">The sequence shown here is derived from an EMBL/GenBank/DDBJ whole genome shotgun (WGS) entry which is preliminary data.</text>
</comment>
<proteinExistence type="predicted"/>
<organism evidence="1 2">
    <name type="scientific">Luteibacter jiangsuensis</name>
    <dbReference type="NCBI Taxonomy" id="637577"/>
    <lineage>
        <taxon>Bacteria</taxon>
        <taxon>Pseudomonadati</taxon>
        <taxon>Pseudomonadota</taxon>
        <taxon>Gammaproteobacteria</taxon>
        <taxon>Lysobacterales</taxon>
        <taxon>Rhodanobacteraceae</taxon>
        <taxon>Luteibacter</taxon>
    </lineage>
</organism>
<accession>A0ABX0Q013</accession>
<name>A0ABX0Q013_9GAMM</name>
<dbReference type="Proteomes" id="UP001429601">
    <property type="component" value="Unassembled WGS sequence"/>
</dbReference>
<protein>
    <submittedName>
        <fullName evidence="1">Uncharacterized protein</fullName>
    </submittedName>
</protein>
<dbReference type="RefSeq" id="WP_167123013.1">
    <property type="nucleotide sequence ID" value="NZ_JAAQQR010000001.1"/>
</dbReference>
<keyword evidence="2" id="KW-1185">Reference proteome</keyword>
<evidence type="ECO:0000313" key="1">
    <source>
        <dbReference type="EMBL" id="NID03911.1"/>
    </source>
</evidence>
<sequence length="333" mass="36978">MEKASGRQSDTWAINGVEIVLTQVRVYHNGLQQARIRLRVQPTLNGQTVKLSDTERQNIALFDYDANDQRIPFSDDGSSNYRGWSAQRTDRGYTYHPGVRHNGVTPAQGPGEWLDFYVSADPSAGNRSIRLSFTIYGDNGSTWSTTGYMTPPGSETPEYYAYLDLRENIEVTADPPVLYSADNFQLDRRSIIGVRNDEAAPLFNDIVAVSIVAAGGRHVGIRDMRCTPAGMIHWINNLPDTSNPCFTGYARPGETTIYWNPDVPVGSQPLPTLSSPETSRGVFVLCGRIDIRRGNYINPPQGPLAVIMTDEYGTTQNRQIVFVAGQRDELKIV</sequence>
<reference evidence="1 2" key="1">
    <citation type="journal article" date="2011" name="Curr. Microbiol.">
        <title>Luteibacter jiangsuensis sp. nov.: a methamidophos-degrading bacterium isolated from a methamidophos-manufacturing factory.</title>
        <authorList>
            <person name="Wang L."/>
            <person name="Wang G.L."/>
            <person name="Li S.P."/>
            <person name="Jiang J.D."/>
        </authorList>
    </citation>
    <scope>NUCLEOTIDE SEQUENCE [LARGE SCALE GENOMIC DNA]</scope>
    <source>
        <strain evidence="1 2">CGMCC 1.10133</strain>
    </source>
</reference>
<gene>
    <name evidence="1" type="ORF">HBF26_03375</name>
</gene>
<dbReference type="EMBL" id="JAAQQR010000001">
    <property type="protein sequence ID" value="NID03911.1"/>
    <property type="molecule type" value="Genomic_DNA"/>
</dbReference>
<evidence type="ECO:0000313" key="2">
    <source>
        <dbReference type="Proteomes" id="UP001429601"/>
    </source>
</evidence>